<name>C0BX94_9FIRM</name>
<dbReference type="HOGENOM" id="CLU_1903026_0_0_9"/>
<organism evidence="1 2">
    <name type="scientific">[Clostridium] hylemonae DSM 15053</name>
    <dbReference type="NCBI Taxonomy" id="553973"/>
    <lineage>
        <taxon>Bacteria</taxon>
        <taxon>Bacillati</taxon>
        <taxon>Bacillota</taxon>
        <taxon>Clostridia</taxon>
        <taxon>Lachnospirales</taxon>
        <taxon>Lachnospiraceae</taxon>
    </lineage>
</organism>
<dbReference type="STRING" id="553973.CLOHYLEM_04431"/>
<proteinExistence type="predicted"/>
<dbReference type="AlphaFoldDB" id="C0BX94"/>
<sequence>MGKNKYYCKIDGVVHNLSDVQEVLDGKSERNIILIMYEEHGMDIVSANTFESVLRFHNNEIPSDYNEALRRWQEYNQASLSRCPRCGSTNIKYNLEFASWMAAQGQEPVSDSVLKDNKCGNCGFKW</sequence>
<gene>
    <name evidence="1" type="ORF">CLOHYLEM_04431</name>
</gene>
<reference evidence="1" key="2">
    <citation type="submission" date="2013-06" db="EMBL/GenBank/DDBJ databases">
        <title>Draft genome sequence of Clostridium hylemonae (DSM 15053).</title>
        <authorList>
            <person name="Sudarsanam P."/>
            <person name="Ley R."/>
            <person name="Guruge J."/>
            <person name="Turnbaugh P.J."/>
            <person name="Mahowald M."/>
            <person name="Liep D."/>
            <person name="Gordon J."/>
        </authorList>
    </citation>
    <scope>NUCLEOTIDE SEQUENCE</scope>
    <source>
        <strain evidence="1">DSM 15053</strain>
    </source>
</reference>
<dbReference type="EMBL" id="ABYI02000009">
    <property type="protein sequence ID" value="EEG75456.1"/>
    <property type="molecule type" value="Genomic_DNA"/>
</dbReference>
<reference evidence="1" key="1">
    <citation type="submission" date="2009-02" db="EMBL/GenBank/DDBJ databases">
        <authorList>
            <person name="Fulton L."/>
            <person name="Clifton S."/>
            <person name="Fulton B."/>
            <person name="Xu J."/>
            <person name="Minx P."/>
            <person name="Pepin K.H."/>
            <person name="Johnson M."/>
            <person name="Bhonagiri V."/>
            <person name="Nash W.E."/>
            <person name="Mardis E.R."/>
            <person name="Wilson R.K."/>
        </authorList>
    </citation>
    <scope>NUCLEOTIDE SEQUENCE [LARGE SCALE GENOMIC DNA]</scope>
    <source>
        <strain evidence="1">DSM 15053</strain>
    </source>
</reference>
<accession>C0BX94</accession>
<protein>
    <submittedName>
        <fullName evidence="1">Uncharacterized protein</fullName>
    </submittedName>
</protein>
<evidence type="ECO:0000313" key="1">
    <source>
        <dbReference type="EMBL" id="EEG75456.1"/>
    </source>
</evidence>
<keyword evidence="2" id="KW-1185">Reference proteome</keyword>
<dbReference type="RefSeq" id="WP_006441763.1">
    <property type="nucleotide sequence ID" value="NZ_CP036524.1"/>
</dbReference>
<dbReference type="Proteomes" id="UP000004893">
    <property type="component" value="Unassembled WGS sequence"/>
</dbReference>
<comment type="caution">
    <text evidence="1">The sequence shown here is derived from an EMBL/GenBank/DDBJ whole genome shotgun (WGS) entry which is preliminary data.</text>
</comment>
<evidence type="ECO:0000313" key="2">
    <source>
        <dbReference type="Proteomes" id="UP000004893"/>
    </source>
</evidence>